<protein>
    <submittedName>
        <fullName evidence="1">Uncharacterized protein</fullName>
    </submittedName>
</protein>
<organism evidence="1 2">
    <name type="scientific">Sodalis ligni</name>
    <dbReference type="NCBI Taxonomy" id="2697027"/>
    <lineage>
        <taxon>Bacteria</taxon>
        <taxon>Pseudomonadati</taxon>
        <taxon>Pseudomonadota</taxon>
        <taxon>Gammaproteobacteria</taxon>
        <taxon>Enterobacterales</taxon>
        <taxon>Bruguierivoracaceae</taxon>
        <taxon>Sodalis</taxon>
    </lineage>
</organism>
<comment type="caution">
    <text evidence="1">The sequence shown here is derived from an EMBL/GenBank/DDBJ whole genome shotgun (WGS) entry which is preliminary data.</text>
</comment>
<dbReference type="AlphaFoldDB" id="A0A4R1NHJ2"/>
<evidence type="ECO:0000313" key="2">
    <source>
        <dbReference type="Proteomes" id="UP000294555"/>
    </source>
</evidence>
<gene>
    <name evidence="1" type="ORF">EZJ58_2317</name>
</gene>
<accession>A0A4R1NHJ2</accession>
<name>A0A4R1NHJ2_9GAMM</name>
<keyword evidence="2" id="KW-1185">Reference proteome</keyword>
<dbReference type="Proteomes" id="UP000294555">
    <property type="component" value="Unassembled WGS sequence"/>
</dbReference>
<evidence type="ECO:0000313" key="1">
    <source>
        <dbReference type="EMBL" id="TCL04206.1"/>
    </source>
</evidence>
<sequence length="44" mass="5026">MSILAYQQSNKNIFLCEIIYITRIAGNLKPGYSRLSVNYLEVST</sequence>
<reference evidence="1 2" key="1">
    <citation type="submission" date="2019-02" db="EMBL/GenBank/DDBJ databases">
        <title>Investigation of anaerobic lignin degradation for improved lignocellulosic biofuels.</title>
        <authorList>
            <person name="Deangelis K."/>
        </authorList>
    </citation>
    <scope>NUCLEOTIDE SEQUENCE [LARGE SCALE GENOMIC DNA]</scope>
    <source>
        <strain evidence="1 2">159R</strain>
    </source>
</reference>
<dbReference type="EMBL" id="SJOI01000001">
    <property type="protein sequence ID" value="TCL04206.1"/>
    <property type="molecule type" value="Genomic_DNA"/>
</dbReference>
<proteinExistence type="predicted"/>